<protein>
    <submittedName>
        <fullName evidence="2">Uncharacterized protein</fullName>
    </submittedName>
</protein>
<keyword evidence="3" id="KW-1185">Reference proteome</keyword>
<feature type="chain" id="PRO_5028935454" evidence="1">
    <location>
        <begin position="22"/>
        <end position="111"/>
    </location>
</feature>
<evidence type="ECO:0000313" key="3">
    <source>
        <dbReference type="Proteomes" id="UP000515808"/>
    </source>
</evidence>
<dbReference type="AlphaFoldDB" id="A0A7G9L8R1"/>
<evidence type="ECO:0000313" key="2">
    <source>
        <dbReference type="EMBL" id="QNM85010.1"/>
    </source>
</evidence>
<sequence length="111" mass="12914">MKTIFNLAFVLFISASLSFTSKTTINENTLIATFLGITDDDYYKFVDNDKKEVLFYDIDEEIEISLYDDDFINKKFSITWVEKEIELTDEEGDLTGEKKKVKSITNLMLLK</sequence>
<name>A0A7G9L8R1_9FLAO</name>
<reference evidence="2 3" key="1">
    <citation type="submission" date="2020-08" db="EMBL/GenBank/DDBJ databases">
        <title>Polaribacter sp. L12M9 isolated from gut of the Korean scallop.</title>
        <authorList>
            <person name="Jeong Y.S."/>
        </authorList>
    </citation>
    <scope>NUCLEOTIDE SEQUENCE [LARGE SCALE GENOMIC DNA]</scope>
    <source>
        <strain evidence="2 3">L12M9</strain>
    </source>
</reference>
<dbReference type="Proteomes" id="UP000515808">
    <property type="component" value="Chromosome"/>
</dbReference>
<proteinExistence type="predicted"/>
<organism evidence="2 3">
    <name type="scientific">Polaribacter pectinis</name>
    <dbReference type="NCBI Taxonomy" id="2738844"/>
    <lineage>
        <taxon>Bacteria</taxon>
        <taxon>Pseudomonadati</taxon>
        <taxon>Bacteroidota</taxon>
        <taxon>Flavobacteriia</taxon>
        <taxon>Flavobacteriales</taxon>
        <taxon>Flavobacteriaceae</taxon>
    </lineage>
</organism>
<gene>
    <name evidence="2" type="ORF">H9W90_12525</name>
</gene>
<dbReference type="KEGG" id="ppec:H9W90_12525"/>
<dbReference type="RefSeq" id="WP_187481928.1">
    <property type="nucleotide sequence ID" value="NZ_CP060695.1"/>
</dbReference>
<keyword evidence="1" id="KW-0732">Signal</keyword>
<evidence type="ECO:0000256" key="1">
    <source>
        <dbReference type="SAM" id="SignalP"/>
    </source>
</evidence>
<feature type="signal peptide" evidence="1">
    <location>
        <begin position="1"/>
        <end position="21"/>
    </location>
</feature>
<accession>A0A7G9L8R1</accession>
<dbReference type="EMBL" id="CP060695">
    <property type="protein sequence ID" value="QNM85010.1"/>
    <property type="molecule type" value="Genomic_DNA"/>
</dbReference>